<name>A0ABQ5ILB7_9ASTR</name>
<accession>A0ABQ5ILB7</accession>
<keyword evidence="2" id="KW-1185">Reference proteome</keyword>
<reference evidence="1" key="1">
    <citation type="journal article" date="2022" name="Int. J. Mol. Sci.">
        <title>Draft Genome of Tanacetum Coccineum: Genomic Comparison of Closely Related Tanacetum-Family Plants.</title>
        <authorList>
            <person name="Yamashiro T."/>
            <person name="Shiraishi A."/>
            <person name="Nakayama K."/>
            <person name="Satake H."/>
        </authorList>
    </citation>
    <scope>NUCLEOTIDE SEQUENCE</scope>
</reference>
<protein>
    <submittedName>
        <fullName evidence="1">Uncharacterized protein</fullName>
    </submittedName>
</protein>
<organism evidence="1 2">
    <name type="scientific">Tanacetum coccineum</name>
    <dbReference type="NCBI Taxonomy" id="301880"/>
    <lineage>
        <taxon>Eukaryota</taxon>
        <taxon>Viridiplantae</taxon>
        <taxon>Streptophyta</taxon>
        <taxon>Embryophyta</taxon>
        <taxon>Tracheophyta</taxon>
        <taxon>Spermatophyta</taxon>
        <taxon>Magnoliopsida</taxon>
        <taxon>eudicotyledons</taxon>
        <taxon>Gunneridae</taxon>
        <taxon>Pentapetalae</taxon>
        <taxon>asterids</taxon>
        <taxon>campanulids</taxon>
        <taxon>Asterales</taxon>
        <taxon>Asteraceae</taxon>
        <taxon>Asteroideae</taxon>
        <taxon>Anthemideae</taxon>
        <taxon>Anthemidinae</taxon>
        <taxon>Tanacetum</taxon>
    </lineage>
</organism>
<gene>
    <name evidence="1" type="ORF">Tco_1110471</name>
</gene>
<reference evidence="1" key="2">
    <citation type="submission" date="2022-01" db="EMBL/GenBank/DDBJ databases">
        <authorList>
            <person name="Yamashiro T."/>
            <person name="Shiraishi A."/>
            <person name="Satake H."/>
            <person name="Nakayama K."/>
        </authorList>
    </citation>
    <scope>NUCLEOTIDE SEQUENCE</scope>
</reference>
<proteinExistence type="predicted"/>
<comment type="caution">
    <text evidence="1">The sequence shown here is derived from an EMBL/GenBank/DDBJ whole genome shotgun (WGS) entry which is preliminary data.</text>
</comment>
<evidence type="ECO:0000313" key="2">
    <source>
        <dbReference type="Proteomes" id="UP001151760"/>
    </source>
</evidence>
<dbReference type="Proteomes" id="UP001151760">
    <property type="component" value="Unassembled WGS sequence"/>
</dbReference>
<sequence length="106" mass="11972">MGVFRGVQKVRALGANGVVKGSTIGVVWFEVSGGMVSAKVYKGDKEDMFAGILLIRWAEVGSCSQWDQECSYSRDHFPLLGLEEVSLMRWRWRELELVDVAFCPWI</sequence>
<evidence type="ECO:0000313" key="1">
    <source>
        <dbReference type="EMBL" id="GJU00133.1"/>
    </source>
</evidence>
<dbReference type="EMBL" id="BQNB010020834">
    <property type="protein sequence ID" value="GJU00133.1"/>
    <property type="molecule type" value="Genomic_DNA"/>
</dbReference>